<dbReference type="Gene3D" id="3.30.2140.20">
    <property type="match status" value="1"/>
</dbReference>
<proteinExistence type="inferred from homology"/>
<dbReference type="EMBL" id="AP024483">
    <property type="protein sequence ID" value="BCS82811.1"/>
    <property type="molecule type" value="Genomic_DNA"/>
</dbReference>
<accession>A0ABM7NRN1</accession>
<evidence type="ECO:0000256" key="1">
    <source>
        <dbReference type="ARBA" id="ARBA00006547"/>
    </source>
</evidence>
<dbReference type="InterPro" id="IPR053710">
    <property type="entry name" value="Arylamine_NAT_domain_sf"/>
</dbReference>
<name>A0ABM7NRN1_9VIRU</name>
<dbReference type="InterPro" id="IPR038765">
    <property type="entry name" value="Papain-like_cys_pep_sf"/>
</dbReference>
<dbReference type="PANTHER" id="PTHR11786">
    <property type="entry name" value="N-HYDROXYARYLAMINE O-ACETYLTRANSFERASE"/>
    <property type="match status" value="1"/>
</dbReference>
<evidence type="ECO:0000313" key="3">
    <source>
        <dbReference type="Proteomes" id="UP001321479"/>
    </source>
</evidence>
<comment type="similarity">
    <text evidence="1">Belongs to the arylamine N-acetyltransferase family.</text>
</comment>
<sequence>MDKLIILRNIMTKFISEHAFSNQDYFTKNNLPNFQPNLVIRKTVTHKYGICMELNYTFNEILKKNNFNSRLVKCHKINPKTGDFYNIYHLAIIVEIINEKYFIDVGYGEYFIEPVLLVDNNQTGNIKVKHISETHDNYAMYDLSVDTEFIFRVVDLEIDSILDIDENYCKFFTSKPCDFPLCRVLFERLFNPSTGTFDVVKSTCKL</sequence>
<reference evidence="2 3" key="1">
    <citation type="submission" date="2021-02" db="EMBL/GenBank/DDBJ databases">
        <title>Cotonvirus japonicus, which uses Golgi apparatus of host cells for its virion factory, phylogenetically links tailed tupanvirus and icosahedral mimivirus.</title>
        <authorList>
            <person name="Takahashi H."/>
            <person name="Fukaya S."/>
            <person name="Song C."/>
            <person name="Murata K."/>
            <person name="Takemura M."/>
        </authorList>
    </citation>
    <scope>NUCLEOTIDE SEQUENCE [LARGE SCALE GENOMIC DNA]</scope>
</reference>
<dbReference type="RefSeq" id="YP_010841419.1">
    <property type="nucleotide sequence ID" value="NC_079139.1"/>
</dbReference>
<organism evidence="2 3">
    <name type="scientific">Cotonvirus japonicus</name>
    <dbReference type="NCBI Taxonomy" id="2811091"/>
    <lineage>
        <taxon>Viruses</taxon>
        <taxon>Varidnaviria</taxon>
        <taxon>Bamfordvirae</taxon>
        <taxon>Nucleocytoviricota</taxon>
        <taxon>Megaviricetes</taxon>
        <taxon>Imitervirales</taxon>
        <taxon>Mimiviridae</taxon>
        <taxon>Megamimivirinae</taxon>
        <taxon>Cotonvirus</taxon>
        <taxon>Cotonvirus japonicum</taxon>
    </lineage>
</organism>
<dbReference type="Proteomes" id="UP001321479">
    <property type="component" value="Segment"/>
</dbReference>
<evidence type="ECO:0000313" key="2">
    <source>
        <dbReference type="EMBL" id="BCS82811.1"/>
    </source>
</evidence>
<dbReference type="InterPro" id="IPR001447">
    <property type="entry name" value="Arylamine_N-AcTrfase"/>
</dbReference>
<dbReference type="SUPFAM" id="SSF54001">
    <property type="entry name" value="Cysteine proteinases"/>
    <property type="match status" value="1"/>
</dbReference>
<dbReference type="Pfam" id="PF00797">
    <property type="entry name" value="Acetyltransf_2"/>
    <property type="match status" value="1"/>
</dbReference>
<dbReference type="PANTHER" id="PTHR11786:SF0">
    <property type="entry name" value="ARYLAMINE N-ACETYLTRANSFERASE 4-RELATED"/>
    <property type="match status" value="1"/>
</dbReference>
<protein>
    <submittedName>
        <fullName evidence="2">Acetyltransferase</fullName>
    </submittedName>
</protein>
<keyword evidence="3" id="KW-1185">Reference proteome</keyword>
<dbReference type="GeneID" id="80558016"/>